<evidence type="ECO:0000256" key="5">
    <source>
        <dbReference type="ARBA" id="ARBA00023136"/>
    </source>
</evidence>
<evidence type="ECO:0000256" key="3">
    <source>
        <dbReference type="ARBA" id="ARBA00022692"/>
    </source>
</evidence>
<dbReference type="InterPro" id="IPR010432">
    <property type="entry name" value="RDD"/>
</dbReference>
<dbReference type="KEGG" id="woc:BA177_10985"/>
<feature type="transmembrane region" description="Helical" evidence="6">
    <location>
        <begin position="12"/>
        <end position="33"/>
    </location>
</feature>
<dbReference type="GO" id="GO:0005886">
    <property type="term" value="C:plasma membrane"/>
    <property type="evidence" value="ECO:0007669"/>
    <property type="project" value="UniProtKB-SubCell"/>
</dbReference>
<dbReference type="OrthoDB" id="9793824at2"/>
<keyword evidence="5 6" id="KW-0472">Membrane</keyword>
<dbReference type="RefSeq" id="WP_068616216.1">
    <property type="nucleotide sequence ID" value="NZ_CP016268.1"/>
</dbReference>
<evidence type="ECO:0000256" key="1">
    <source>
        <dbReference type="ARBA" id="ARBA00004651"/>
    </source>
</evidence>
<dbReference type="PANTHER" id="PTHR36115">
    <property type="entry name" value="PROLINE-RICH ANTIGEN HOMOLOG-RELATED"/>
    <property type="match status" value="1"/>
</dbReference>
<evidence type="ECO:0000256" key="6">
    <source>
        <dbReference type="SAM" id="Phobius"/>
    </source>
</evidence>
<keyword evidence="9" id="KW-1185">Reference proteome</keyword>
<dbReference type="AlphaFoldDB" id="A0A193LH13"/>
<organism evidence="8 9">
    <name type="scientific">Woeseia oceani</name>
    <dbReference type="NCBI Taxonomy" id="1548547"/>
    <lineage>
        <taxon>Bacteria</taxon>
        <taxon>Pseudomonadati</taxon>
        <taxon>Pseudomonadota</taxon>
        <taxon>Gammaproteobacteria</taxon>
        <taxon>Woeseiales</taxon>
        <taxon>Woeseiaceae</taxon>
        <taxon>Woeseia</taxon>
    </lineage>
</organism>
<dbReference type="Proteomes" id="UP000092695">
    <property type="component" value="Chromosome"/>
</dbReference>
<feature type="transmembrane region" description="Helical" evidence="6">
    <location>
        <begin position="45"/>
        <end position="63"/>
    </location>
</feature>
<dbReference type="Pfam" id="PF06271">
    <property type="entry name" value="RDD"/>
    <property type="match status" value="1"/>
</dbReference>
<proteinExistence type="predicted"/>
<keyword evidence="2" id="KW-1003">Cell membrane</keyword>
<evidence type="ECO:0000313" key="8">
    <source>
        <dbReference type="EMBL" id="ANO51659.1"/>
    </source>
</evidence>
<evidence type="ECO:0000259" key="7">
    <source>
        <dbReference type="Pfam" id="PF06271"/>
    </source>
</evidence>
<dbReference type="EMBL" id="CP016268">
    <property type="protein sequence ID" value="ANO51659.1"/>
    <property type="molecule type" value="Genomic_DNA"/>
</dbReference>
<gene>
    <name evidence="8" type="ORF">BA177_10985</name>
</gene>
<evidence type="ECO:0000256" key="4">
    <source>
        <dbReference type="ARBA" id="ARBA00022989"/>
    </source>
</evidence>
<name>A0A193LH13_9GAMM</name>
<sequence length="142" mass="15966">MKNAPFGRRLGAILYDTLLILAVLFLGTIPFIALRGGEPVESGNASYQLFLLLLIYLFFVVFWSRYGRTLGMQSWGLRIEDEQGRLPGIGACSVRFAVALVSWAPAGLGYVWQLIDRDGLSWHDRASGTRLRYYPRPAKDPK</sequence>
<feature type="domain" description="RDD" evidence="7">
    <location>
        <begin position="4"/>
        <end position="128"/>
    </location>
</feature>
<dbReference type="STRING" id="1548547.BA177_10985"/>
<reference evidence="8 9" key="1">
    <citation type="submission" date="2016-06" db="EMBL/GenBank/DDBJ databases">
        <title>Complete genome sequence of a deep-branching marine Gamma Proteobacterium Woeseia oceani type strain XK5.</title>
        <authorList>
            <person name="Mu D."/>
            <person name="Du Z."/>
        </authorList>
    </citation>
    <scope>NUCLEOTIDE SEQUENCE [LARGE SCALE GENOMIC DNA]</scope>
    <source>
        <strain evidence="8 9">XK5</strain>
    </source>
</reference>
<keyword evidence="3 6" id="KW-0812">Transmembrane</keyword>
<evidence type="ECO:0000313" key="9">
    <source>
        <dbReference type="Proteomes" id="UP000092695"/>
    </source>
</evidence>
<protein>
    <recommendedName>
        <fullName evidence="7">RDD domain-containing protein</fullName>
    </recommendedName>
</protein>
<dbReference type="PANTHER" id="PTHR36115:SF10">
    <property type="entry name" value="RDD DOMAIN-CONTAINING PROTEIN"/>
    <property type="match status" value="1"/>
</dbReference>
<keyword evidence="4 6" id="KW-1133">Transmembrane helix</keyword>
<accession>A0A193LH13</accession>
<dbReference type="InterPro" id="IPR051791">
    <property type="entry name" value="Pra-immunoreactive"/>
</dbReference>
<evidence type="ECO:0000256" key="2">
    <source>
        <dbReference type="ARBA" id="ARBA00022475"/>
    </source>
</evidence>
<comment type="subcellular location">
    <subcellularLocation>
        <location evidence="1">Cell membrane</location>
        <topology evidence="1">Multi-pass membrane protein</topology>
    </subcellularLocation>
</comment>